<dbReference type="Pfam" id="PF17653">
    <property type="entry name" value="DUF5522"/>
    <property type="match status" value="1"/>
</dbReference>
<gene>
    <name evidence="1" type="ORF">UFOPK1619_00163</name>
</gene>
<name>A0A6J6D177_9ZZZZ</name>
<dbReference type="EMBL" id="CAEZTI010000016">
    <property type="protein sequence ID" value="CAB4557590.1"/>
    <property type="molecule type" value="Genomic_DNA"/>
</dbReference>
<proteinExistence type="predicted"/>
<dbReference type="PANTHER" id="PTHR21037:SF2">
    <property type="entry name" value="SIMILAR TO NOVEL PROTEIN"/>
    <property type="match status" value="1"/>
</dbReference>
<reference evidence="1" key="1">
    <citation type="submission" date="2020-05" db="EMBL/GenBank/DDBJ databases">
        <authorList>
            <person name="Chiriac C."/>
            <person name="Salcher M."/>
            <person name="Ghai R."/>
            <person name="Kavagutti S V."/>
        </authorList>
    </citation>
    <scope>NUCLEOTIDE SEQUENCE</scope>
</reference>
<dbReference type="InterPro" id="IPR040807">
    <property type="entry name" value="DUF5522"/>
</dbReference>
<sequence length="56" mass="6195">MSPAAELAHSTAVAKGLRFYTDPDTGLMVMTEIYHKERGSCCDSKCRHCPYGDTKN</sequence>
<dbReference type="PANTHER" id="PTHR21037">
    <property type="entry name" value="39S RIBOSOMAL PROTEIN L14, MITOCHONDRIAL"/>
    <property type="match status" value="1"/>
</dbReference>
<protein>
    <submittedName>
        <fullName evidence="1">Unannotated protein</fullName>
    </submittedName>
</protein>
<dbReference type="AlphaFoldDB" id="A0A6J6D177"/>
<evidence type="ECO:0000313" key="1">
    <source>
        <dbReference type="EMBL" id="CAB4557590.1"/>
    </source>
</evidence>
<accession>A0A6J6D177</accession>
<organism evidence="1">
    <name type="scientific">freshwater metagenome</name>
    <dbReference type="NCBI Taxonomy" id="449393"/>
    <lineage>
        <taxon>unclassified sequences</taxon>
        <taxon>metagenomes</taxon>
        <taxon>ecological metagenomes</taxon>
    </lineage>
</organism>